<dbReference type="SMART" id="SM00490">
    <property type="entry name" value="HELICc"/>
    <property type="match status" value="1"/>
</dbReference>
<dbReference type="InterPro" id="IPR011545">
    <property type="entry name" value="DEAD/DEAH_box_helicase_dom"/>
</dbReference>
<dbReference type="SMART" id="SM00487">
    <property type="entry name" value="DEXDc"/>
    <property type="match status" value="1"/>
</dbReference>
<dbReference type="PANTHER" id="PTHR47958">
    <property type="entry name" value="ATP-DEPENDENT RNA HELICASE DBP3"/>
    <property type="match status" value="1"/>
</dbReference>
<dbReference type="InterPro" id="IPR014014">
    <property type="entry name" value="RNA_helicase_DEAD_Q_motif"/>
</dbReference>
<dbReference type="GO" id="GO:0003724">
    <property type="term" value="F:RNA helicase activity"/>
    <property type="evidence" value="ECO:0007669"/>
    <property type="project" value="UniProtKB-EC"/>
</dbReference>
<evidence type="ECO:0000256" key="7">
    <source>
        <dbReference type="ARBA" id="ARBA00047984"/>
    </source>
</evidence>
<gene>
    <name evidence="12" type="ORF">P8C59_006962</name>
</gene>
<protein>
    <recommendedName>
        <fullName evidence="1">RNA helicase</fullName>
        <ecNumber evidence="1">3.6.4.13</ecNumber>
    </recommendedName>
</protein>
<dbReference type="InterPro" id="IPR027417">
    <property type="entry name" value="P-loop_NTPase"/>
</dbReference>
<evidence type="ECO:0000259" key="9">
    <source>
        <dbReference type="PROSITE" id="PS51192"/>
    </source>
</evidence>
<comment type="caution">
    <text evidence="12">The sequence shown here is derived from an EMBL/GenBank/DDBJ whole genome shotgun (WGS) entry which is preliminary data.</text>
</comment>
<name>A0AAD9I7H0_9PEZI</name>
<keyword evidence="3" id="KW-0378">Hydrolase</keyword>
<dbReference type="InterPro" id="IPR001650">
    <property type="entry name" value="Helicase_C-like"/>
</dbReference>
<evidence type="ECO:0000256" key="3">
    <source>
        <dbReference type="ARBA" id="ARBA00022801"/>
    </source>
</evidence>
<feature type="domain" description="Helicase ATP-binding" evidence="9">
    <location>
        <begin position="56"/>
        <end position="246"/>
    </location>
</feature>
<keyword evidence="6" id="KW-0694">RNA-binding</keyword>
<evidence type="ECO:0000256" key="5">
    <source>
        <dbReference type="ARBA" id="ARBA00022840"/>
    </source>
</evidence>
<dbReference type="Pfam" id="PF00270">
    <property type="entry name" value="DEAD"/>
    <property type="match status" value="1"/>
</dbReference>
<organism evidence="12 13">
    <name type="scientific">Phyllachora maydis</name>
    <dbReference type="NCBI Taxonomy" id="1825666"/>
    <lineage>
        <taxon>Eukaryota</taxon>
        <taxon>Fungi</taxon>
        <taxon>Dikarya</taxon>
        <taxon>Ascomycota</taxon>
        <taxon>Pezizomycotina</taxon>
        <taxon>Sordariomycetes</taxon>
        <taxon>Sordariomycetidae</taxon>
        <taxon>Phyllachorales</taxon>
        <taxon>Phyllachoraceae</taxon>
        <taxon>Phyllachora</taxon>
    </lineage>
</organism>
<feature type="short sequence motif" description="Q motif" evidence="8">
    <location>
        <begin position="25"/>
        <end position="53"/>
    </location>
</feature>
<reference evidence="12" key="1">
    <citation type="journal article" date="2023" name="Mol. Plant Microbe Interact.">
        <title>Elucidating the Obligate Nature and Biological Capacity of an Invasive Fungal Corn Pathogen.</title>
        <authorList>
            <person name="MacCready J.S."/>
            <person name="Roggenkamp E.M."/>
            <person name="Gdanetz K."/>
            <person name="Chilvers M.I."/>
        </authorList>
    </citation>
    <scope>NUCLEOTIDE SEQUENCE</scope>
    <source>
        <strain evidence="12">PM02</strain>
    </source>
</reference>
<evidence type="ECO:0000256" key="1">
    <source>
        <dbReference type="ARBA" id="ARBA00012552"/>
    </source>
</evidence>
<keyword evidence="5" id="KW-0067">ATP-binding</keyword>
<dbReference type="EMBL" id="JAQQPM010000006">
    <property type="protein sequence ID" value="KAK2072621.1"/>
    <property type="molecule type" value="Genomic_DNA"/>
</dbReference>
<evidence type="ECO:0000313" key="12">
    <source>
        <dbReference type="EMBL" id="KAK2072621.1"/>
    </source>
</evidence>
<accession>A0AAD9I7H0</accession>
<sequence>MAPADGGLQDVPENLIDSNEERVFASFDEMNLKTNLLRGIYGYGYEGPSPIQQRAIVPVTEGKDVIAQAQSGTGKTATFTIAALQNIDDKMHKVQALILCPVHELAEQIMAVVLEIGKHMGPQVPPKDPSKPDEKPVYEGIDVALCIGGTSVSEDRRIFGAAKQPQIVVGTPGRVLHMINLGVLRTDHVKMFILDEADTMLESFTEPIYNIFTKLLPTTQTVLLSATMPQTVLALTENFMDKKATRILVKKESLTLEGIRQFYIALEREEWKLDTLCDLYETVTITQAVIFCNTRQKVDWLADMLTQRDFTVSCLHGQMEHKERNQVMKDFRSGSSRVLITTDVMARGIDVQQVSLVVNYDLPRERETYIHRIGRGGRFGRKGVAVNFVTEETHRMLVEIEQYYHTQIDEMPMNIADLIV</sequence>
<dbReference type="GO" id="GO:0016787">
    <property type="term" value="F:hydrolase activity"/>
    <property type="evidence" value="ECO:0007669"/>
    <property type="project" value="UniProtKB-KW"/>
</dbReference>
<dbReference type="PROSITE" id="PS51194">
    <property type="entry name" value="HELICASE_CTER"/>
    <property type="match status" value="1"/>
</dbReference>
<dbReference type="Pfam" id="PF00271">
    <property type="entry name" value="Helicase_C"/>
    <property type="match status" value="1"/>
</dbReference>
<evidence type="ECO:0000256" key="2">
    <source>
        <dbReference type="ARBA" id="ARBA00022741"/>
    </source>
</evidence>
<feature type="domain" description="Helicase C-terminal" evidence="10">
    <location>
        <begin position="258"/>
        <end position="419"/>
    </location>
</feature>
<keyword evidence="4" id="KW-0347">Helicase</keyword>
<keyword evidence="2" id="KW-0547">Nucleotide-binding</keyword>
<dbReference type="AlphaFoldDB" id="A0AAD9I7H0"/>
<comment type="catalytic activity">
    <reaction evidence="7">
        <text>ATP + H2O = ADP + phosphate + H(+)</text>
        <dbReference type="Rhea" id="RHEA:13065"/>
        <dbReference type="ChEBI" id="CHEBI:15377"/>
        <dbReference type="ChEBI" id="CHEBI:15378"/>
        <dbReference type="ChEBI" id="CHEBI:30616"/>
        <dbReference type="ChEBI" id="CHEBI:43474"/>
        <dbReference type="ChEBI" id="CHEBI:456216"/>
        <dbReference type="EC" id="3.6.4.13"/>
    </reaction>
</comment>
<evidence type="ECO:0000259" key="10">
    <source>
        <dbReference type="PROSITE" id="PS51194"/>
    </source>
</evidence>
<dbReference type="Gene3D" id="3.40.50.300">
    <property type="entry name" value="P-loop containing nucleotide triphosphate hydrolases"/>
    <property type="match status" value="2"/>
</dbReference>
<dbReference type="GO" id="GO:0005524">
    <property type="term" value="F:ATP binding"/>
    <property type="evidence" value="ECO:0007669"/>
    <property type="project" value="UniProtKB-KW"/>
</dbReference>
<evidence type="ECO:0000313" key="13">
    <source>
        <dbReference type="Proteomes" id="UP001217918"/>
    </source>
</evidence>
<dbReference type="EC" id="3.6.4.13" evidence="1"/>
<dbReference type="PROSITE" id="PS51192">
    <property type="entry name" value="HELICASE_ATP_BIND_1"/>
    <property type="match status" value="1"/>
</dbReference>
<dbReference type="Proteomes" id="UP001217918">
    <property type="component" value="Unassembled WGS sequence"/>
</dbReference>
<feature type="domain" description="DEAD-box RNA helicase Q" evidence="11">
    <location>
        <begin position="25"/>
        <end position="53"/>
    </location>
</feature>
<dbReference type="PROSITE" id="PS51195">
    <property type="entry name" value="Q_MOTIF"/>
    <property type="match status" value="1"/>
</dbReference>
<dbReference type="SUPFAM" id="SSF52540">
    <property type="entry name" value="P-loop containing nucleoside triphosphate hydrolases"/>
    <property type="match status" value="1"/>
</dbReference>
<dbReference type="CDD" id="cd18787">
    <property type="entry name" value="SF2_C_DEAD"/>
    <property type="match status" value="1"/>
</dbReference>
<evidence type="ECO:0000256" key="4">
    <source>
        <dbReference type="ARBA" id="ARBA00022806"/>
    </source>
</evidence>
<dbReference type="FunFam" id="3.40.50.300:FF:000031">
    <property type="entry name" value="Eukaryotic initiation factor 4A-III"/>
    <property type="match status" value="1"/>
</dbReference>
<dbReference type="GO" id="GO:0003723">
    <property type="term" value="F:RNA binding"/>
    <property type="evidence" value="ECO:0007669"/>
    <property type="project" value="UniProtKB-KW"/>
</dbReference>
<keyword evidence="13" id="KW-1185">Reference proteome</keyword>
<proteinExistence type="predicted"/>
<evidence type="ECO:0000256" key="6">
    <source>
        <dbReference type="ARBA" id="ARBA00022884"/>
    </source>
</evidence>
<evidence type="ECO:0000259" key="11">
    <source>
        <dbReference type="PROSITE" id="PS51195"/>
    </source>
</evidence>
<evidence type="ECO:0000256" key="8">
    <source>
        <dbReference type="PROSITE-ProRule" id="PRU00552"/>
    </source>
</evidence>
<dbReference type="InterPro" id="IPR014001">
    <property type="entry name" value="Helicase_ATP-bd"/>
</dbReference>